<proteinExistence type="inferred from homology"/>
<evidence type="ECO:0000313" key="2">
    <source>
        <dbReference type="EMBL" id="SER62895.1"/>
    </source>
</evidence>
<dbReference type="Proteomes" id="UP000199318">
    <property type="component" value="Unassembled WGS sequence"/>
</dbReference>
<organism evidence="2 3">
    <name type="scientific">Salisediminibacterium halotolerans</name>
    <dbReference type="NCBI Taxonomy" id="517425"/>
    <lineage>
        <taxon>Bacteria</taxon>
        <taxon>Bacillati</taxon>
        <taxon>Bacillota</taxon>
        <taxon>Bacilli</taxon>
        <taxon>Bacillales</taxon>
        <taxon>Bacillaceae</taxon>
        <taxon>Salisediminibacterium</taxon>
    </lineage>
</organism>
<comment type="caution">
    <text evidence="2">The sequence shown here is derived from an EMBL/GenBank/DDBJ whole genome shotgun (WGS) entry which is preliminary data.</text>
</comment>
<dbReference type="InterPro" id="IPR006340">
    <property type="entry name" value="DUF436"/>
</dbReference>
<dbReference type="Gene3D" id="3.40.50.10360">
    <property type="entry name" value="Hypothetical protein TT1679"/>
    <property type="match status" value="1"/>
</dbReference>
<dbReference type="SUPFAM" id="SSF110710">
    <property type="entry name" value="TTHA0583/YokD-like"/>
    <property type="match status" value="1"/>
</dbReference>
<dbReference type="STRING" id="1464123.SAMN05444126_103110"/>
<protein>
    <recommendedName>
        <fullName evidence="1">UPF0340 protein SAMN05444126_103110</fullName>
    </recommendedName>
</protein>
<evidence type="ECO:0000256" key="1">
    <source>
        <dbReference type="HAMAP-Rule" id="MF_00800"/>
    </source>
</evidence>
<dbReference type="HAMAP" id="MF_00800">
    <property type="entry name" value="UPF0340"/>
    <property type="match status" value="1"/>
</dbReference>
<comment type="similarity">
    <text evidence="1">Belongs to the UPF0340 family.</text>
</comment>
<evidence type="ECO:0000313" key="3">
    <source>
        <dbReference type="Proteomes" id="UP000199318"/>
    </source>
</evidence>
<gene>
    <name evidence="2" type="ORF">SAMN05444126_103110</name>
</gene>
<keyword evidence="3" id="KW-1185">Reference proteome</keyword>
<dbReference type="PIRSF" id="PIRSF007510">
    <property type="entry name" value="UCP007510"/>
    <property type="match status" value="1"/>
</dbReference>
<name>A0A1H9QRN2_9BACI</name>
<dbReference type="InterPro" id="IPR028345">
    <property type="entry name" value="Antibiotic_NAT-like"/>
</dbReference>
<sequence length="183" mass="19636">MTDAIYEEITLKLSRALDELQEQAAIPAGGVLAVGTSTSEVKGEKIGSAGSTEIAAAIWQALKRFAEKNDVYLAFQGCEHINRALTVSREYAERERLSPVTVVPVPQAGGSMAAYAYRQMDEPAVVEEIQADAGIDIGDTLIGMQLKSVAVPVRTSVETIGNAHVTYARTRPKLIGGARAEYR</sequence>
<reference evidence="3" key="1">
    <citation type="submission" date="2016-10" db="EMBL/GenBank/DDBJ databases">
        <authorList>
            <person name="de Groot N.N."/>
        </authorList>
    </citation>
    <scope>NUCLEOTIDE SEQUENCE [LARGE SCALE GENOMIC DNA]</scope>
    <source>
        <strain evidence="3">10nlg</strain>
    </source>
</reference>
<accession>A0A1H9QRN2</accession>
<dbReference type="RefSeq" id="WP_093071977.1">
    <property type="nucleotide sequence ID" value="NZ_FOGV01000003.1"/>
</dbReference>
<dbReference type="OrthoDB" id="9803187at2"/>
<dbReference type="EMBL" id="FOGV01000003">
    <property type="protein sequence ID" value="SER62895.1"/>
    <property type="molecule type" value="Genomic_DNA"/>
</dbReference>
<dbReference type="NCBIfam" id="TIGR01440">
    <property type="entry name" value="TIGR01440 family protein"/>
    <property type="match status" value="1"/>
</dbReference>
<dbReference type="AlphaFoldDB" id="A0A1H9QRN2"/>
<dbReference type="Pfam" id="PF04260">
    <property type="entry name" value="DUF436"/>
    <property type="match status" value="1"/>
</dbReference>